<keyword evidence="9 12" id="KW-0472">Membrane</keyword>
<evidence type="ECO:0000256" key="10">
    <source>
        <dbReference type="SAM" id="Coils"/>
    </source>
</evidence>
<evidence type="ECO:0000256" key="2">
    <source>
        <dbReference type="ARBA" id="ARBA00009063"/>
    </source>
</evidence>
<comment type="caution">
    <text evidence="14">The sequence shown here is derived from an EMBL/GenBank/DDBJ whole genome shotgun (WGS) entry which is preliminary data.</text>
</comment>
<dbReference type="GO" id="GO:0048278">
    <property type="term" value="P:vesicle docking"/>
    <property type="evidence" value="ECO:0007669"/>
    <property type="project" value="TreeGrafter"/>
</dbReference>
<feature type="transmembrane region" description="Helical" evidence="12">
    <location>
        <begin position="298"/>
        <end position="318"/>
    </location>
</feature>
<gene>
    <name evidence="14" type="ORF">PGLA1383_LOCUS39602</name>
    <name evidence="15" type="ORF">PGLA2088_LOCUS13244</name>
</gene>
<evidence type="ECO:0000256" key="9">
    <source>
        <dbReference type="ARBA" id="ARBA00023136"/>
    </source>
</evidence>
<evidence type="ECO:0000313" key="15">
    <source>
        <dbReference type="EMBL" id="CAE8658075.1"/>
    </source>
</evidence>
<evidence type="ECO:0000256" key="6">
    <source>
        <dbReference type="ARBA" id="ARBA00022989"/>
    </source>
</evidence>
<evidence type="ECO:0000256" key="3">
    <source>
        <dbReference type="ARBA" id="ARBA00022448"/>
    </source>
</evidence>
<name>A0A813GD27_POLGL</name>
<evidence type="ECO:0000256" key="1">
    <source>
        <dbReference type="ARBA" id="ARBA00004409"/>
    </source>
</evidence>
<comment type="similarity">
    <text evidence="2">Belongs to the syntaxin family.</text>
</comment>
<feature type="domain" description="T-SNARE coiled-coil homology" evidence="13">
    <location>
        <begin position="225"/>
        <end position="287"/>
    </location>
</feature>
<dbReference type="PANTHER" id="PTHR19957:SF83">
    <property type="entry name" value="SYNTAXIN-16"/>
    <property type="match status" value="1"/>
</dbReference>
<dbReference type="Gene3D" id="1.20.58.70">
    <property type="match status" value="1"/>
</dbReference>
<dbReference type="Proteomes" id="UP000626109">
    <property type="component" value="Unassembled WGS sequence"/>
</dbReference>
<dbReference type="InterPro" id="IPR010989">
    <property type="entry name" value="SNARE"/>
</dbReference>
<dbReference type="GO" id="GO:0005484">
    <property type="term" value="F:SNAP receptor activity"/>
    <property type="evidence" value="ECO:0007669"/>
    <property type="project" value="TreeGrafter"/>
</dbReference>
<dbReference type="AlphaFoldDB" id="A0A813GD27"/>
<feature type="region of interest" description="Disordered" evidence="11">
    <location>
        <begin position="1"/>
        <end position="68"/>
    </location>
</feature>
<dbReference type="GO" id="GO:0000139">
    <property type="term" value="C:Golgi membrane"/>
    <property type="evidence" value="ECO:0007669"/>
    <property type="project" value="UniProtKB-SubCell"/>
</dbReference>
<sequence length="400" mass="44560">MSSKRPPLTRDLTASWRRHRARKRPGPVAVSQPLQSQQHSPGSQYPGSEALLGDEAAPHGRGDRSLPPEWVDYADKAQEEIKEIRTQLVKLAKAQQRRLLNVMSYAPDREVEATSSNISTLVRCCEQSIHQIRSAGKGPRGTEEDALLDDEFRQNMQRNLASQLQQLSKQCRETQKEYLAEMKKRKGLPQDLEVGGRAAAGSSAAAGSGGMQVMEQQLNELDEMEVHAAQRSGEIAQIASSVMELNRIFKDLAALVIDQGTVMDRIDCNTEKIYKKSDEAKGQIQNAVKRKKDGDTRAWKCLLVWGGMDAVLLLVLLIKYQLKYGLLNVLIFFVVMGLLFTACYYGLLSYQPRLIAGPEMLEKMLPEGWHPQALWKRIRPGPVNAAKAAAAGAGWQQAMR</sequence>
<dbReference type="GO" id="GO:0006886">
    <property type="term" value="P:intracellular protein transport"/>
    <property type="evidence" value="ECO:0007669"/>
    <property type="project" value="TreeGrafter"/>
</dbReference>
<feature type="compositionally biased region" description="Basic residues" evidence="11">
    <location>
        <begin position="16"/>
        <end position="25"/>
    </location>
</feature>
<dbReference type="SMART" id="SM00397">
    <property type="entry name" value="t_SNARE"/>
    <property type="match status" value="1"/>
</dbReference>
<feature type="coiled-coil region" evidence="10">
    <location>
        <begin position="157"/>
        <end position="184"/>
    </location>
</feature>
<evidence type="ECO:0000256" key="11">
    <source>
        <dbReference type="SAM" id="MobiDB-lite"/>
    </source>
</evidence>
<accession>A0A813GD27</accession>
<proteinExistence type="inferred from homology"/>
<evidence type="ECO:0000313" key="14">
    <source>
        <dbReference type="EMBL" id="CAE8622093.1"/>
    </source>
</evidence>
<evidence type="ECO:0000256" key="12">
    <source>
        <dbReference type="SAM" id="Phobius"/>
    </source>
</evidence>
<dbReference type="Proteomes" id="UP000654075">
    <property type="component" value="Unassembled WGS sequence"/>
</dbReference>
<keyword evidence="6 12" id="KW-1133">Transmembrane helix</keyword>
<dbReference type="CDD" id="cd15845">
    <property type="entry name" value="SNARE_syntaxin16"/>
    <property type="match status" value="1"/>
</dbReference>
<keyword evidence="16" id="KW-1185">Reference proteome</keyword>
<dbReference type="PANTHER" id="PTHR19957">
    <property type="entry name" value="SYNTAXIN"/>
    <property type="match status" value="1"/>
</dbReference>
<reference evidence="14" key="1">
    <citation type="submission" date="2021-02" db="EMBL/GenBank/DDBJ databases">
        <authorList>
            <person name="Dougan E. K."/>
            <person name="Rhodes N."/>
            <person name="Thang M."/>
            <person name="Chan C."/>
        </authorList>
    </citation>
    <scope>NUCLEOTIDE SEQUENCE</scope>
</reference>
<evidence type="ECO:0000256" key="4">
    <source>
        <dbReference type="ARBA" id="ARBA00022692"/>
    </source>
</evidence>
<keyword evidence="5" id="KW-0653">Protein transport</keyword>
<evidence type="ECO:0000256" key="7">
    <source>
        <dbReference type="ARBA" id="ARBA00023034"/>
    </source>
</evidence>
<dbReference type="EMBL" id="CAJNNW010015730">
    <property type="protein sequence ID" value="CAE8658075.1"/>
    <property type="molecule type" value="Genomic_DNA"/>
</dbReference>
<dbReference type="OrthoDB" id="430967at2759"/>
<dbReference type="InterPro" id="IPR045242">
    <property type="entry name" value="Syntaxin"/>
</dbReference>
<keyword evidence="4 12" id="KW-0812">Transmembrane</keyword>
<dbReference type="GO" id="GO:0000149">
    <property type="term" value="F:SNARE binding"/>
    <property type="evidence" value="ECO:0007669"/>
    <property type="project" value="TreeGrafter"/>
</dbReference>
<feature type="transmembrane region" description="Helical" evidence="12">
    <location>
        <begin position="324"/>
        <end position="347"/>
    </location>
</feature>
<protein>
    <recommendedName>
        <fullName evidence="13">t-SNARE coiled-coil homology domain-containing protein</fullName>
    </recommendedName>
</protein>
<feature type="compositionally biased region" description="Basic and acidic residues" evidence="11">
    <location>
        <begin position="56"/>
        <end position="66"/>
    </location>
</feature>
<evidence type="ECO:0000256" key="8">
    <source>
        <dbReference type="ARBA" id="ARBA00023054"/>
    </source>
</evidence>
<feature type="compositionally biased region" description="Polar residues" evidence="11">
    <location>
        <begin position="32"/>
        <end position="46"/>
    </location>
</feature>
<keyword evidence="3" id="KW-0813">Transport</keyword>
<keyword evidence="7" id="KW-0333">Golgi apparatus</keyword>
<comment type="subcellular location">
    <subcellularLocation>
        <location evidence="1">Golgi apparatus membrane</location>
        <topology evidence="1">Single-pass type IV membrane protein</topology>
    </subcellularLocation>
</comment>
<dbReference type="PROSITE" id="PS50192">
    <property type="entry name" value="T_SNARE"/>
    <property type="match status" value="1"/>
</dbReference>
<evidence type="ECO:0000313" key="16">
    <source>
        <dbReference type="Proteomes" id="UP000654075"/>
    </source>
</evidence>
<evidence type="ECO:0000256" key="5">
    <source>
        <dbReference type="ARBA" id="ARBA00022927"/>
    </source>
</evidence>
<dbReference type="EMBL" id="CAJNNV010027890">
    <property type="protein sequence ID" value="CAE8622093.1"/>
    <property type="molecule type" value="Genomic_DNA"/>
</dbReference>
<dbReference type="SUPFAM" id="SSF47661">
    <property type="entry name" value="t-snare proteins"/>
    <property type="match status" value="1"/>
</dbReference>
<keyword evidence="8 10" id="KW-0175">Coiled coil</keyword>
<dbReference type="InterPro" id="IPR000727">
    <property type="entry name" value="T_SNARE_dom"/>
</dbReference>
<dbReference type="GO" id="GO:0006906">
    <property type="term" value="P:vesicle fusion"/>
    <property type="evidence" value="ECO:0007669"/>
    <property type="project" value="TreeGrafter"/>
</dbReference>
<organism evidence="14 16">
    <name type="scientific">Polarella glacialis</name>
    <name type="common">Dinoflagellate</name>
    <dbReference type="NCBI Taxonomy" id="89957"/>
    <lineage>
        <taxon>Eukaryota</taxon>
        <taxon>Sar</taxon>
        <taxon>Alveolata</taxon>
        <taxon>Dinophyceae</taxon>
        <taxon>Suessiales</taxon>
        <taxon>Suessiaceae</taxon>
        <taxon>Polarella</taxon>
    </lineage>
</organism>
<evidence type="ECO:0000259" key="13">
    <source>
        <dbReference type="PROSITE" id="PS50192"/>
    </source>
</evidence>
<dbReference type="GO" id="GO:0031201">
    <property type="term" value="C:SNARE complex"/>
    <property type="evidence" value="ECO:0007669"/>
    <property type="project" value="TreeGrafter"/>
</dbReference>